<sequence length="251" mass="25896">MEDAVAPGRKAEARAALTEAVPAVARGGDAVVRINRPLDLAVADIDAAVAAGVGALVLTKLMGPEHLRLLEEVVEAAEARHGRAPGAVRLIGLVETLSAVPLLGAIAAASPRLVALGAGREDLAAELEAEPGTLPLQQIAIGTLMAARAAGILPLGSLAPFVGLEDLEAYRAGLRRSRAMGFACASCIHPAQVAVINEEYGARPEEVERARRLVLAFETALAAGRGAVAFEGAMVDLPVVEQARALLRRAR</sequence>
<evidence type="ECO:0000313" key="6">
    <source>
        <dbReference type="EMBL" id="MCR0985829.1"/>
    </source>
</evidence>
<dbReference type="PANTHER" id="PTHR32308">
    <property type="entry name" value="LYASE BETA SUBUNIT, PUTATIVE (AFU_ORTHOLOGUE AFUA_4G13030)-RELATED"/>
    <property type="match status" value="1"/>
</dbReference>
<comment type="similarity">
    <text evidence="2">Belongs to the HpcH/HpaI aldolase family.</text>
</comment>
<reference evidence="6 7" key="1">
    <citation type="submission" date="2022-06" db="EMBL/GenBank/DDBJ databases">
        <title>Roseomonas CN29.</title>
        <authorList>
            <person name="Cheng Y."/>
            <person name="He X."/>
        </authorList>
    </citation>
    <scope>NUCLEOTIDE SEQUENCE [LARGE SCALE GENOMIC DNA]</scope>
    <source>
        <strain evidence="6 7">CN29</strain>
    </source>
</reference>
<keyword evidence="6" id="KW-0456">Lyase</keyword>
<evidence type="ECO:0000256" key="2">
    <source>
        <dbReference type="ARBA" id="ARBA00005568"/>
    </source>
</evidence>
<name>A0ABT1XCX8_9PROT</name>
<keyword evidence="7" id="KW-1185">Reference proteome</keyword>
<gene>
    <name evidence="6" type="ORF">NRP21_27630</name>
</gene>
<evidence type="ECO:0000313" key="7">
    <source>
        <dbReference type="Proteomes" id="UP001524642"/>
    </source>
</evidence>
<dbReference type="Gene3D" id="3.20.20.60">
    <property type="entry name" value="Phosphoenolpyruvate-binding domains"/>
    <property type="match status" value="1"/>
</dbReference>
<dbReference type="SUPFAM" id="SSF51621">
    <property type="entry name" value="Phosphoenolpyruvate/pyruvate domain"/>
    <property type="match status" value="1"/>
</dbReference>
<dbReference type="PIRSF" id="PIRSF015582">
    <property type="entry name" value="Cit_lyase_B"/>
    <property type="match status" value="1"/>
</dbReference>
<comment type="caution">
    <text evidence="6">The sequence shown here is derived from an EMBL/GenBank/DDBJ whole genome shotgun (WGS) entry which is preliminary data.</text>
</comment>
<evidence type="ECO:0000259" key="5">
    <source>
        <dbReference type="Pfam" id="PF03328"/>
    </source>
</evidence>
<evidence type="ECO:0000256" key="3">
    <source>
        <dbReference type="ARBA" id="ARBA00022723"/>
    </source>
</evidence>
<dbReference type="EMBL" id="JANJOU010000043">
    <property type="protein sequence ID" value="MCR0985829.1"/>
    <property type="molecule type" value="Genomic_DNA"/>
</dbReference>
<protein>
    <submittedName>
        <fullName evidence="6">Aldolase/citrate lyase family protein</fullName>
    </submittedName>
</protein>
<evidence type="ECO:0000256" key="1">
    <source>
        <dbReference type="ARBA" id="ARBA00001946"/>
    </source>
</evidence>
<accession>A0ABT1XCX8</accession>
<dbReference type="InterPro" id="IPR040442">
    <property type="entry name" value="Pyrv_kinase-like_dom_sf"/>
</dbReference>
<proteinExistence type="inferred from homology"/>
<keyword evidence="4" id="KW-0460">Magnesium</keyword>
<dbReference type="GO" id="GO:0016829">
    <property type="term" value="F:lyase activity"/>
    <property type="evidence" value="ECO:0007669"/>
    <property type="project" value="UniProtKB-KW"/>
</dbReference>
<dbReference type="PANTHER" id="PTHR32308:SF0">
    <property type="entry name" value="HPCH_HPAI ALDOLASE_CITRATE LYASE DOMAIN-CONTAINING PROTEIN"/>
    <property type="match status" value="1"/>
</dbReference>
<organism evidence="6 7">
    <name type="scientific">Roseomonas populi</name>
    <dbReference type="NCBI Taxonomy" id="3121582"/>
    <lineage>
        <taxon>Bacteria</taxon>
        <taxon>Pseudomonadati</taxon>
        <taxon>Pseudomonadota</taxon>
        <taxon>Alphaproteobacteria</taxon>
        <taxon>Acetobacterales</taxon>
        <taxon>Roseomonadaceae</taxon>
        <taxon>Roseomonas</taxon>
    </lineage>
</organism>
<dbReference type="InterPro" id="IPR011206">
    <property type="entry name" value="Citrate_lyase_beta/mcl1/mcl2"/>
</dbReference>
<evidence type="ECO:0000256" key="4">
    <source>
        <dbReference type="ARBA" id="ARBA00022842"/>
    </source>
</evidence>
<feature type="domain" description="HpcH/HpaI aldolase/citrate lyase" evidence="5">
    <location>
        <begin position="1"/>
        <end position="190"/>
    </location>
</feature>
<keyword evidence="3" id="KW-0479">Metal-binding</keyword>
<dbReference type="InterPro" id="IPR015813">
    <property type="entry name" value="Pyrv/PenolPyrv_kinase-like_dom"/>
</dbReference>
<dbReference type="Pfam" id="PF03328">
    <property type="entry name" value="HpcH_HpaI"/>
    <property type="match status" value="1"/>
</dbReference>
<dbReference type="InterPro" id="IPR005000">
    <property type="entry name" value="Aldolase/citrate-lyase_domain"/>
</dbReference>
<comment type="cofactor">
    <cofactor evidence="1">
        <name>Mg(2+)</name>
        <dbReference type="ChEBI" id="CHEBI:18420"/>
    </cofactor>
</comment>
<dbReference type="Proteomes" id="UP001524642">
    <property type="component" value="Unassembled WGS sequence"/>
</dbReference>